<organism evidence="1 2">
    <name type="scientific">Eumeta variegata</name>
    <name type="common">Bagworm moth</name>
    <name type="synonym">Eumeta japonica</name>
    <dbReference type="NCBI Taxonomy" id="151549"/>
    <lineage>
        <taxon>Eukaryota</taxon>
        <taxon>Metazoa</taxon>
        <taxon>Ecdysozoa</taxon>
        <taxon>Arthropoda</taxon>
        <taxon>Hexapoda</taxon>
        <taxon>Insecta</taxon>
        <taxon>Pterygota</taxon>
        <taxon>Neoptera</taxon>
        <taxon>Endopterygota</taxon>
        <taxon>Lepidoptera</taxon>
        <taxon>Glossata</taxon>
        <taxon>Ditrysia</taxon>
        <taxon>Tineoidea</taxon>
        <taxon>Psychidae</taxon>
        <taxon>Oiketicinae</taxon>
        <taxon>Eumeta</taxon>
    </lineage>
</organism>
<evidence type="ECO:0000313" key="1">
    <source>
        <dbReference type="EMBL" id="GBP32181.1"/>
    </source>
</evidence>
<gene>
    <name evidence="1" type="ORF">EVAR_27604_1</name>
</gene>
<protein>
    <submittedName>
        <fullName evidence="1">Uncharacterized protein</fullName>
    </submittedName>
</protein>
<comment type="caution">
    <text evidence="1">The sequence shown here is derived from an EMBL/GenBank/DDBJ whole genome shotgun (WGS) entry which is preliminary data.</text>
</comment>
<accession>A0A4C1V0C1</accession>
<proteinExistence type="predicted"/>
<name>A0A4C1V0C1_EUMVA</name>
<dbReference type="AlphaFoldDB" id="A0A4C1V0C1"/>
<keyword evidence="2" id="KW-1185">Reference proteome</keyword>
<evidence type="ECO:0000313" key="2">
    <source>
        <dbReference type="Proteomes" id="UP000299102"/>
    </source>
</evidence>
<dbReference type="Proteomes" id="UP000299102">
    <property type="component" value="Unassembled WGS sequence"/>
</dbReference>
<sequence length="74" mass="8070">MLGAESRMKIGTEFENGTVVVTECEIGIRIKSVARIEIENSTGTRTETGNKVGIDIEGRSPCEGYLWIRIPVSA</sequence>
<dbReference type="EMBL" id="BGZK01000256">
    <property type="protein sequence ID" value="GBP32181.1"/>
    <property type="molecule type" value="Genomic_DNA"/>
</dbReference>
<reference evidence="1 2" key="1">
    <citation type="journal article" date="2019" name="Commun. Biol.">
        <title>The bagworm genome reveals a unique fibroin gene that provides high tensile strength.</title>
        <authorList>
            <person name="Kono N."/>
            <person name="Nakamura H."/>
            <person name="Ohtoshi R."/>
            <person name="Tomita M."/>
            <person name="Numata K."/>
            <person name="Arakawa K."/>
        </authorList>
    </citation>
    <scope>NUCLEOTIDE SEQUENCE [LARGE SCALE GENOMIC DNA]</scope>
</reference>